<name>A0A0C9TQV8_SPHS4</name>
<organism evidence="1 2">
    <name type="scientific">Sphaerobolus stellatus (strain SS14)</name>
    <dbReference type="NCBI Taxonomy" id="990650"/>
    <lineage>
        <taxon>Eukaryota</taxon>
        <taxon>Fungi</taxon>
        <taxon>Dikarya</taxon>
        <taxon>Basidiomycota</taxon>
        <taxon>Agaricomycotina</taxon>
        <taxon>Agaricomycetes</taxon>
        <taxon>Phallomycetidae</taxon>
        <taxon>Geastrales</taxon>
        <taxon>Sphaerobolaceae</taxon>
        <taxon>Sphaerobolus</taxon>
    </lineage>
</organism>
<dbReference type="AlphaFoldDB" id="A0A0C9TQV8"/>
<evidence type="ECO:0000313" key="2">
    <source>
        <dbReference type="Proteomes" id="UP000054279"/>
    </source>
</evidence>
<sequence length="736" mass="83325">MTTNILRLQEGSKGRGMAARNDADSGKLLPWTPYVVSSIYRTDIFSAKHWKGRSKGETWLAEVWSLRAAWGLRDERAVEVLMAAAQVVDNLEVLLRSNWLFRKACGLNGQDPMPIENISSQILTKFLVTQLLDRLLWGYTNREPDVQSPVFYTHPNLGRIGVGVTDPTAAKYLSLNDSEIQRLVDKFVDVVEFQMGVQTGKETIEKRMGECAGHVAAFANGLHAQGSSVGHLVSSNMWILVASILFIFNIHNSSYVKRFEEVFRKSERNPAVKLLLEAFVNDGRRGTAGRTVIKLIPAAVALCHTPAYVLNPEIDLVEYKLPFSILTYCKVVKAAFRDPAAQSPRALSVEREMWRMVGLLLPDVWRFAEIGDGADRIGEGRQAIHEVLAKQFQKANQLSRAHGTFVRSEWLMMRPDSGESLDLAVASPKRAVLRRQTGQEDETSMDVESGAQEGTKHLAPGRWLIVEAKAERWAAEGNRRVQEWHQMTMPRTTLKDTSYVLVPHVDVRIELIDVDRLLPKKDEQLVPQYLEVEWGRYRQKDVNIAHGGWNIAPSVSRMCEQECILRLERSIQRQDGQFEKGYITFELTWPDYCECDKEYLDVVMGKAQPAEVAKGLGFVIDAEHSMEGQGHHVELSRGLHTWEDIYSDMYFADLVGRHATLEECSQRERKIATRPCLVLPRYEEDTKELYISPILEIGDIQLNLRIDVNVRHGVQGIYANHGAAAQWRGGYTYPEA</sequence>
<accession>A0A0C9TQV8</accession>
<dbReference type="Proteomes" id="UP000054279">
    <property type="component" value="Unassembled WGS sequence"/>
</dbReference>
<evidence type="ECO:0000313" key="1">
    <source>
        <dbReference type="EMBL" id="KIJ32553.1"/>
    </source>
</evidence>
<dbReference type="EMBL" id="KN837225">
    <property type="protein sequence ID" value="KIJ32553.1"/>
    <property type="molecule type" value="Genomic_DNA"/>
</dbReference>
<protein>
    <submittedName>
        <fullName evidence="1">Uncharacterized protein</fullName>
    </submittedName>
</protein>
<keyword evidence="2" id="KW-1185">Reference proteome</keyword>
<proteinExistence type="predicted"/>
<dbReference type="HOGENOM" id="CLU_347874_0_0_1"/>
<gene>
    <name evidence="1" type="ORF">M422DRAFT_783375</name>
</gene>
<reference evidence="1 2" key="1">
    <citation type="submission" date="2014-06" db="EMBL/GenBank/DDBJ databases">
        <title>Evolutionary Origins and Diversification of the Mycorrhizal Mutualists.</title>
        <authorList>
            <consortium name="DOE Joint Genome Institute"/>
            <consortium name="Mycorrhizal Genomics Consortium"/>
            <person name="Kohler A."/>
            <person name="Kuo A."/>
            <person name="Nagy L.G."/>
            <person name="Floudas D."/>
            <person name="Copeland A."/>
            <person name="Barry K.W."/>
            <person name="Cichocki N."/>
            <person name="Veneault-Fourrey C."/>
            <person name="LaButti K."/>
            <person name="Lindquist E.A."/>
            <person name="Lipzen A."/>
            <person name="Lundell T."/>
            <person name="Morin E."/>
            <person name="Murat C."/>
            <person name="Riley R."/>
            <person name="Ohm R."/>
            <person name="Sun H."/>
            <person name="Tunlid A."/>
            <person name="Henrissat B."/>
            <person name="Grigoriev I.V."/>
            <person name="Hibbett D.S."/>
            <person name="Martin F."/>
        </authorList>
    </citation>
    <scope>NUCLEOTIDE SEQUENCE [LARGE SCALE GENOMIC DNA]</scope>
    <source>
        <strain evidence="1 2">SS14</strain>
    </source>
</reference>